<dbReference type="OrthoDB" id="4427922at2"/>
<dbReference type="Proteomes" id="UP000230971">
    <property type="component" value="Unassembled WGS sequence"/>
</dbReference>
<comment type="caution">
    <text evidence="2">The sequence shown here is derived from an EMBL/GenBank/DDBJ whole genome shotgun (WGS) entry which is preliminary data.</text>
</comment>
<reference evidence="2 3" key="1">
    <citation type="journal article" date="2017" name="Infect. Genet. Evol.">
        <title>The new phylogeny of the genus Mycobacterium: The old and the news.</title>
        <authorList>
            <person name="Tortoli E."/>
            <person name="Fedrizzi T."/>
            <person name="Meehan C.J."/>
            <person name="Trovato A."/>
            <person name="Grottola A."/>
            <person name="Giacobazzi E."/>
            <person name="Serpini G.F."/>
            <person name="Tagliazucchi S."/>
            <person name="Fabio A."/>
            <person name="Bettua C."/>
            <person name="Bertorelli R."/>
            <person name="Frascaro F."/>
            <person name="De Sanctis V."/>
            <person name="Pecorari M."/>
            <person name="Jousson O."/>
            <person name="Segata N."/>
            <person name="Cirillo D.M."/>
        </authorList>
    </citation>
    <scope>NUCLEOTIDE SEQUENCE [LARGE SCALE GENOMIC DNA]</scope>
    <source>
        <strain evidence="2 3">NCTC 12882</strain>
    </source>
</reference>
<evidence type="ECO:0000313" key="3">
    <source>
        <dbReference type="Proteomes" id="UP000230971"/>
    </source>
</evidence>
<dbReference type="RefSeq" id="WP_003921291.1">
    <property type="nucleotide sequence ID" value="NZ_PDKV01000002.1"/>
</dbReference>
<protein>
    <recommendedName>
        <fullName evidence="1">4Fe-4S Wbl-type domain-containing protein</fullName>
    </recommendedName>
</protein>
<name>A0A2G5PR53_MYCCE</name>
<dbReference type="Pfam" id="PF02467">
    <property type="entry name" value="Whib"/>
    <property type="match status" value="1"/>
</dbReference>
<proteinExistence type="predicted"/>
<gene>
    <name evidence="2" type="ORF">CQY23_03110</name>
</gene>
<dbReference type="AlphaFoldDB" id="A0A2G5PR53"/>
<evidence type="ECO:0000259" key="1">
    <source>
        <dbReference type="PROSITE" id="PS51674"/>
    </source>
</evidence>
<organism evidence="2 3">
    <name type="scientific">Mycobacterium celatum</name>
    <dbReference type="NCBI Taxonomy" id="28045"/>
    <lineage>
        <taxon>Bacteria</taxon>
        <taxon>Bacillati</taxon>
        <taxon>Actinomycetota</taxon>
        <taxon>Actinomycetes</taxon>
        <taxon>Mycobacteriales</taxon>
        <taxon>Mycobacteriaceae</taxon>
        <taxon>Mycobacterium</taxon>
    </lineage>
</organism>
<dbReference type="PROSITE" id="PS51674">
    <property type="entry name" value="4FE4S_WBL"/>
    <property type="match status" value="1"/>
</dbReference>
<sequence length="94" mass="10429">MSATLLAWTEHAACRPHPAWTPASEPHAAEMAAMQAICDGCPVIAQCAWYTLSEQLETVVCAGVYVPERKRARRYADAQRQLKHKAAIGKRPQR</sequence>
<accession>A0A2G5PR53</accession>
<dbReference type="EMBL" id="PDKV01000002">
    <property type="protein sequence ID" value="PIB80543.1"/>
    <property type="molecule type" value="Genomic_DNA"/>
</dbReference>
<dbReference type="InterPro" id="IPR034768">
    <property type="entry name" value="4FE4S_WBL"/>
</dbReference>
<feature type="domain" description="4Fe-4S Wbl-type" evidence="1">
    <location>
        <begin position="13"/>
        <end position="71"/>
    </location>
</feature>
<evidence type="ECO:0000313" key="2">
    <source>
        <dbReference type="EMBL" id="PIB80543.1"/>
    </source>
</evidence>